<dbReference type="Pfam" id="PF16875">
    <property type="entry name" value="Glyco_hydro_36N"/>
    <property type="match status" value="1"/>
</dbReference>
<feature type="domain" description="Glycosyl hydrolase family 36 N-terminal" evidence="6">
    <location>
        <begin position="26"/>
        <end position="289"/>
    </location>
</feature>
<evidence type="ECO:0000259" key="5">
    <source>
        <dbReference type="Pfam" id="PF16874"/>
    </source>
</evidence>
<keyword evidence="4" id="KW-0326">Glycosidase</keyword>
<dbReference type="OrthoDB" id="9758822at2"/>
<dbReference type="SUPFAM" id="SSF51445">
    <property type="entry name" value="(Trans)glycosidases"/>
    <property type="match status" value="1"/>
</dbReference>
<dbReference type="GO" id="GO:0016052">
    <property type="term" value="P:carbohydrate catabolic process"/>
    <property type="evidence" value="ECO:0007669"/>
    <property type="project" value="InterPro"/>
</dbReference>
<keyword evidence="3" id="KW-0378">Hydrolase</keyword>
<evidence type="ECO:0000256" key="1">
    <source>
        <dbReference type="ARBA" id="ARBA00001255"/>
    </source>
</evidence>
<dbReference type="CDD" id="cd14791">
    <property type="entry name" value="GH36"/>
    <property type="match status" value="1"/>
</dbReference>
<dbReference type="InterPro" id="IPR038417">
    <property type="entry name" value="Alpga-gal_N_sf"/>
</dbReference>
<organism evidence="7 8">
    <name type="scientific">Eubacterium ruminantium</name>
    <dbReference type="NCBI Taxonomy" id="42322"/>
    <lineage>
        <taxon>Bacteria</taxon>
        <taxon>Bacillati</taxon>
        <taxon>Bacillota</taxon>
        <taxon>Clostridia</taxon>
        <taxon>Eubacteriales</taxon>
        <taxon>Eubacteriaceae</taxon>
        <taxon>Eubacterium</taxon>
    </lineage>
</organism>
<dbReference type="InterPro" id="IPR031705">
    <property type="entry name" value="Glyco_hydro_36_C"/>
</dbReference>
<dbReference type="RefSeq" id="WP_078787985.1">
    <property type="nucleotide sequence ID" value="NZ_FMTO01000015.1"/>
</dbReference>
<dbReference type="InterPro" id="IPR002252">
    <property type="entry name" value="Glyco_hydro_36"/>
</dbReference>
<comment type="catalytic activity">
    <reaction evidence="1">
        <text>Hydrolysis of terminal, non-reducing alpha-D-galactose residues in alpha-D-galactosides, including galactose oligosaccharides, galactomannans and galactolipids.</text>
        <dbReference type="EC" id="3.2.1.22"/>
    </reaction>
</comment>
<dbReference type="InterPro" id="IPR013785">
    <property type="entry name" value="Aldolase_TIM"/>
</dbReference>
<dbReference type="InterPro" id="IPR031704">
    <property type="entry name" value="Glyco_hydro_36_N"/>
</dbReference>
<dbReference type="InterPro" id="IPR013780">
    <property type="entry name" value="Glyco_hydro_b"/>
</dbReference>
<evidence type="ECO:0000256" key="2">
    <source>
        <dbReference type="ARBA" id="ARBA00012755"/>
    </source>
</evidence>
<dbReference type="FunFam" id="3.20.20.70:FF:000118">
    <property type="entry name" value="Alpha-galactosidase"/>
    <property type="match status" value="1"/>
</dbReference>
<proteinExistence type="predicted"/>
<evidence type="ECO:0000259" key="6">
    <source>
        <dbReference type="Pfam" id="PF16875"/>
    </source>
</evidence>
<reference evidence="7 8" key="1">
    <citation type="submission" date="2017-02" db="EMBL/GenBank/DDBJ databases">
        <authorList>
            <person name="Peterson S.W."/>
        </authorList>
    </citation>
    <scope>NUCLEOTIDE SEQUENCE [LARGE SCALE GENOMIC DNA]</scope>
    <source>
        <strain evidence="7 8">ATCC 17233</strain>
    </source>
</reference>
<dbReference type="EMBL" id="FUXA01000015">
    <property type="protein sequence ID" value="SJZ96696.1"/>
    <property type="molecule type" value="Genomic_DNA"/>
</dbReference>
<evidence type="ECO:0000313" key="7">
    <source>
        <dbReference type="EMBL" id="SJZ96696.1"/>
    </source>
</evidence>
<dbReference type="Gene3D" id="2.70.98.60">
    <property type="entry name" value="alpha-galactosidase from lactobacil brevis"/>
    <property type="match status" value="1"/>
</dbReference>
<dbReference type="InterPro" id="IPR050985">
    <property type="entry name" value="Alpha-glycosidase_related"/>
</dbReference>
<dbReference type="GO" id="GO:0004557">
    <property type="term" value="F:alpha-galactosidase activity"/>
    <property type="evidence" value="ECO:0007669"/>
    <property type="project" value="UniProtKB-EC"/>
</dbReference>
<evidence type="ECO:0000256" key="4">
    <source>
        <dbReference type="ARBA" id="ARBA00023295"/>
    </source>
</evidence>
<dbReference type="Pfam" id="PF02065">
    <property type="entry name" value="Melibiase"/>
    <property type="match status" value="1"/>
</dbReference>
<evidence type="ECO:0000313" key="8">
    <source>
        <dbReference type="Proteomes" id="UP000189857"/>
    </source>
</evidence>
<dbReference type="PROSITE" id="PS00512">
    <property type="entry name" value="ALPHA_GALACTOSIDASE"/>
    <property type="match status" value="1"/>
</dbReference>
<name>A0A1T4PZB6_9FIRM</name>
<dbReference type="Pfam" id="PF16874">
    <property type="entry name" value="Glyco_hydro_36C"/>
    <property type="match status" value="1"/>
</dbReference>
<feature type="domain" description="Glycosyl hydrolase family 36 C-terminal" evidence="5">
    <location>
        <begin position="671"/>
        <end position="800"/>
    </location>
</feature>
<evidence type="ECO:0000256" key="3">
    <source>
        <dbReference type="ARBA" id="ARBA00022801"/>
    </source>
</evidence>
<dbReference type="InterPro" id="IPR017853">
    <property type="entry name" value="GH"/>
</dbReference>
<protein>
    <recommendedName>
        <fullName evidence="2">alpha-galactosidase</fullName>
        <ecNumber evidence="2">3.2.1.22</ecNumber>
    </recommendedName>
</protein>
<dbReference type="EC" id="3.2.1.22" evidence="2"/>
<dbReference type="PRINTS" id="PR00743">
    <property type="entry name" value="GLHYDRLASE36"/>
</dbReference>
<keyword evidence="8" id="KW-1185">Reference proteome</keyword>
<dbReference type="PANTHER" id="PTHR43053:SF3">
    <property type="entry name" value="ALPHA-GALACTOSIDASE C-RELATED"/>
    <property type="match status" value="1"/>
</dbReference>
<dbReference type="InterPro" id="IPR000111">
    <property type="entry name" value="Glyco_hydro_27/36_CS"/>
</dbReference>
<accession>A0A1T4PZB6</accession>
<dbReference type="Gene3D" id="2.60.40.1180">
    <property type="entry name" value="Golgi alpha-mannosidase II"/>
    <property type="match status" value="1"/>
</dbReference>
<gene>
    <name evidence="7" type="ORF">SAMN02745110_02191</name>
</gene>
<dbReference type="Gene3D" id="3.20.20.70">
    <property type="entry name" value="Aldolase class I"/>
    <property type="match status" value="1"/>
</dbReference>
<dbReference type="PANTHER" id="PTHR43053">
    <property type="entry name" value="GLYCOSIDASE FAMILY 31"/>
    <property type="match status" value="1"/>
</dbReference>
<dbReference type="AlphaFoldDB" id="A0A1T4PZB6"/>
<dbReference type="Proteomes" id="UP000189857">
    <property type="component" value="Unassembled WGS sequence"/>
</dbReference>
<sequence>MIIVKDNYFHLSTDKTSYVFMINEAGLPEHIYYGKKIGRKDGSLNVTALRERIGFVPGNTVNYSPEHERLSLEAYSSEYSALGHGDIREPSIIIVHPNGSVTSDFIFESHEVLDELSEDIEKSKLPHSYDENGSYEHLKIILKDRVYEEKLELHYFVYPNEDVITKSVMLKNEGDAEIRVERLMSGCMEFPFTSFKVTSFRGRWAHEMNRCDNIITGGKMVLSSSQGSSGSRCNPFFIMSDMPVTENTGRAYGFNLVYSGDHYSALETSAYGKTRLVSGINPDSFSYILGAGEMIAAPEAVLSYSEEGYNGLSRNMHHFIRKHIVRGYWRDRERPILLNSWEAAYFDINESKLLKLAKVGKECGMELFVMDDGWFGRRDDDKSSLGDWYENKKKLPNGLKGLVEKINKMGMKFGIWVEPEMVSVDSDLYREHPEYTMEIQGQMHSEGRNQRVLNLADPKVIDYLYEKLEAVFSSANIEYVKWDMNRVFSDVYAGNLPAENQGEVSYRYMLGLYELLDRLTKAFPEILFEGCASGGNRFDLGMLCYFPQIWASDNTDATSRIDIEKGYSYGYPMNTVSSHVSGVLNHQTLRVVPIETRFNIAVLGVLGYESNLLDFSKEDIEKIKKQVALYKEWRGMLMSGDFYRTDPYEKDQGLIREGLAGFYSGNNNTDSFTIVSSDKEKAVAVIVRRMAVANDSAQKLYVNGLDDEAEYHLYNIKYDNNIKEFGDLINTVSPIHIKQDSMMQNIISKFVHLKGDEEDVVLSGSEMKNAGVSLAPSFGGTGYEDGMRLFSDYSSRLYFIEKI</sequence>